<dbReference type="EMBL" id="CM046394">
    <property type="protein sequence ID" value="KAI8548006.1"/>
    <property type="molecule type" value="Genomic_DNA"/>
</dbReference>
<reference evidence="1" key="1">
    <citation type="submission" date="2022-02" db="EMBL/GenBank/DDBJ databases">
        <title>Plant Genome Project.</title>
        <authorList>
            <person name="Zhang R.-G."/>
        </authorList>
    </citation>
    <scope>NUCLEOTIDE SEQUENCE</scope>
    <source>
        <strain evidence="1">AT1</strain>
    </source>
</reference>
<evidence type="ECO:0000313" key="2">
    <source>
        <dbReference type="Proteomes" id="UP001062846"/>
    </source>
</evidence>
<comment type="caution">
    <text evidence="1">The sequence shown here is derived from an EMBL/GenBank/DDBJ whole genome shotgun (WGS) entry which is preliminary data.</text>
</comment>
<evidence type="ECO:0000313" key="1">
    <source>
        <dbReference type="EMBL" id="KAI8548006.1"/>
    </source>
</evidence>
<name>A0ACC0N422_RHOML</name>
<protein>
    <submittedName>
        <fullName evidence="1">Uncharacterized protein</fullName>
    </submittedName>
</protein>
<gene>
    <name evidence="1" type="ORF">RHMOL_Rhmol07G0238800</name>
</gene>
<dbReference type="Proteomes" id="UP001062846">
    <property type="component" value="Chromosome 7"/>
</dbReference>
<keyword evidence="2" id="KW-1185">Reference proteome</keyword>
<organism evidence="1 2">
    <name type="scientific">Rhododendron molle</name>
    <name type="common">Chinese azalea</name>
    <name type="synonym">Azalea mollis</name>
    <dbReference type="NCBI Taxonomy" id="49168"/>
    <lineage>
        <taxon>Eukaryota</taxon>
        <taxon>Viridiplantae</taxon>
        <taxon>Streptophyta</taxon>
        <taxon>Embryophyta</taxon>
        <taxon>Tracheophyta</taxon>
        <taxon>Spermatophyta</taxon>
        <taxon>Magnoliopsida</taxon>
        <taxon>eudicotyledons</taxon>
        <taxon>Gunneridae</taxon>
        <taxon>Pentapetalae</taxon>
        <taxon>asterids</taxon>
        <taxon>Ericales</taxon>
        <taxon>Ericaceae</taxon>
        <taxon>Ericoideae</taxon>
        <taxon>Rhodoreae</taxon>
        <taxon>Rhododendron</taxon>
    </lineage>
</organism>
<accession>A0ACC0N422</accession>
<sequence length="231" mass="26720">MGDDVDKRKTGRVKRQVVRIENDAKRQLTFSRRRNGLIKKAYELSVLCNIDVALVFHSPDGHFSHFSAKSRIEDVLYRFVSLGHDKGRALENQEYLIRTIDEIRNEDDIALKTFSPTDSNSIAKKLQEEIITLEQQIQMAQEQLSIYEPNISYASGEELESCEKALLKTMNRLIQRKNDVVKKEQEPLRHDPRGEKMQMDRTGQIISEGGEEMPSSSFFEGLSDYGYCEKW</sequence>
<proteinExistence type="predicted"/>